<reference evidence="14 15" key="1">
    <citation type="submission" date="2020-04" db="EMBL/GenBank/DDBJ databases">
        <authorList>
            <person name="Laetsch R D."/>
            <person name="Stevens L."/>
            <person name="Kumar S."/>
            <person name="Blaxter L. M."/>
        </authorList>
    </citation>
    <scope>NUCLEOTIDE SEQUENCE [LARGE SCALE GENOMIC DNA]</scope>
</reference>
<evidence type="ECO:0000256" key="7">
    <source>
        <dbReference type="ARBA" id="ARBA00022723"/>
    </source>
</evidence>
<evidence type="ECO:0000256" key="12">
    <source>
        <dbReference type="ARBA" id="ARBA00039357"/>
    </source>
</evidence>
<dbReference type="SUPFAM" id="SSF56784">
    <property type="entry name" value="HAD-like"/>
    <property type="match status" value="1"/>
</dbReference>
<dbReference type="InterPro" id="IPR036412">
    <property type="entry name" value="HAD-like_sf"/>
</dbReference>
<keyword evidence="15" id="KW-1185">Reference proteome</keyword>
<comment type="function">
    <text evidence="11">Phosphatase that hydrolyzes imidodiphosphate, 3-phosphohistidine and 6-phospholysine. Has broad substrate specificity and can also hydrolyze inorganic diphosphate, but with lower efficiency.</text>
</comment>
<dbReference type="OrthoDB" id="426235at2759"/>
<proteinExistence type="inferred from homology"/>
<evidence type="ECO:0000256" key="8">
    <source>
        <dbReference type="ARBA" id="ARBA00022801"/>
    </source>
</evidence>
<evidence type="ECO:0000256" key="6">
    <source>
        <dbReference type="ARBA" id="ARBA00022490"/>
    </source>
</evidence>
<dbReference type="CDD" id="cd07509">
    <property type="entry name" value="HAD_PPase"/>
    <property type="match status" value="1"/>
</dbReference>
<dbReference type="Gene3D" id="3.40.50.1000">
    <property type="entry name" value="HAD superfamily/HAD-like"/>
    <property type="match status" value="2"/>
</dbReference>
<dbReference type="AlphaFoldDB" id="A0A8S1EAB6"/>
<evidence type="ECO:0000256" key="3">
    <source>
        <dbReference type="ARBA" id="ARBA00004496"/>
    </source>
</evidence>
<dbReference type="Pfam" id="PF13344">
    <property type="entry name" value="Hydrolase_6"/>
    <property type="match status" value="1"/>
</dbReference>
<keyword evidence="6" id="KW-0963">Cytoplasm</keyword>
<evidence type="ECO:0000256" key="2">
    <source>
        <dbReference type="ARBA" id="ARBA00004123"/>
    </source>
</evidence>
<evidence type="ECO:0000313" key="14">
    <source>
        <dbReference type="EMBL" id="CAB3398526.1"/>
    </source>
</evidence>
<dbReference type="EMBL" id="CADEPM010000001">
    <property type="protein sequence ID" value="CAB3398526.1"/>
    <property type="molecule type" value="Genomic_DNA"/>
</dbReference>
<comment type="cofactor">
    <cofactor evidence="1">
        <name>Mg(2+)</name>
        <dbReference type="ChEBI" id="CHEBI:18420"/>
    </cofactor>
</comment>
<dbReference type="InterPro" id="IPR006355">
    <property type="entry name" value="LHPP/HDHD2"/>
</dbReference>
<dbReference type="GO" id="GO:0005829">
    <property type="term" value="C:cytosol"/>
    <property type="evidence" value="ECO:0007669"/>
    <property type="project" value="TreeGrafter"/>
</dbReference>
<comment type="subcellular location">
    <subcellularLocation>
        <location evidence="3">Cytoplasm</location>
    </subcellularLocation>
    <subcellularLocation>
        <location evidence="2">Nucleus</location>
    </subcellularLocation>
</comment>
<dbReference type="InterPro" id="IPR023214">
    <property type="entry name" value="HAD_sf"/>
</dbReference>
<evidence type="ECO:0000256" key="5">
    <source>
        <dbReference type="ARBA" id="ARBA00012146"/>
    </source>
</evidence>
<accession>A0A8S1EAB6</accession>
<dbReference type="PANTHER" id="PTHR19288:SF44">
    <property type="entry name" value="PHOSPHOLYSINE PHOSPHOHISTIDINE INORGANIC PYROPHOSPHATE PHOSPHATASE"/>
    <property type="match status" value="1"/>
</dbReference>
<keyword evidence="8" id="KW-0378">Hydrolase</keyword>
<evidence type="ECO:0000256" key="1">
    <source>
        <dbReference type="ARBA" id="ARBA00001946"/>
    </source>
</evidence>
<dbReference type="InterPro" id="IPR006357">
    <property type="entry name" value="HAD-SF_hydro_IIA"/>
</dbReference>
<keyword evidence="7" id="KW-0479">Metal-binding</keyword>
<dbReference type="PANTHER" id="PTHR19288">
    <property type="entry name" value="4-NITROPHENYLPHOSPHATASE-RELATED"/>
    <property type="match status" value="1"/>
</dbReference>
<dbReference type="GO" id="GO:0004427">
    <property type="term" value="F:inorganic diphosphate phosphatase activity"/>
    <property type="evidence" value="ECO:0007669"/>
    <property type="project" value="UniProtKB-EC"/>
</dbReference>
<dbReference type="GO" id="GO:0005634">
    <property type="term" value="C:nucleus"/>
    <property type="evidence" value="ECO:0007669"/>
    <property type="project" value="UniProtKB-SubCell"/>
</dbReference>
<evidence type="ECO:0000256" key="9">
    <source>
        <dbReference type="ARBA" id="ARBA00022842"/>
    </source>
</evidence>
<comment type="catalytic activity">
    <reaction evidence="13">
        <text>diphosphate + H2O = 2 phosphate + H(+)</text>
        <dbReference type="Rhea" id="RHEA:24576"/>
        <dbReference type="ChEBI" id="CHEBI:15377"/>
        <dbReference type="ChEBI" id="CHEBI:15378"/>
        <dbReference type="ChEBI" id="CHEBI:33019"/>
        <dbReference type="ChEBI" id="CHEBI:43474"/>
        <dbReference type="EC" id="3.6.1.1"/>
    </reaction>
</comment>
<evidence type="ECO:0000256" key="4">
    <source>
        <dbReference type="ARBA" id="ARBA00007958"/>
    </source>
</evidence>
<organism evidence="14 15">
    <name type="scientific">Caenorhabditis bovis</name>
    <dbReference type="NCBI Taxonomy" id="2654633"/>
    <lineage>
        <taxon>Eukaryota</taxon>
        <taxon>Metazoa</taxon>
        <taxon>Ecdysozoa</taxon>
        <taxon>Nematoda</taxon>
        <taxon>Chromadorea</taxon>
        <taxon>Rhabditida</taxon>
        <taxon>Rhabditina</taxon>
        <taxon>Rhabditomorpha</taxon>
        <taxon>Rhabditoidea</taxon>
        <taxon>Rhabditidae</taxon>
        <taxon>Peloderinae</taxon>
        <taxon>Caenorhabditis</taxon>
    </lineage>
</organism>
<dbReference type="Proteomes" id="UP000494206">
    <property type="component" value="Unassembled WGS sequence"/>
</dbReference>
<keyword evidence="9" id="KW-0460">Magnesium</keyword>
<comment type="similarity">
    <text evidence="4">Belongs to the HAD-like hydrolase superfamily.</text>
</comment>
<evidence type="ECO:0000256" key="11">
    <source>
        <dbReference type="ARBA" id="ARBA00037258"/>
    </source>
</evidence>
<evidence type="ECO:0000256" key="13">
    <source>
        <dbReference type="ARBA" id="ARBA00047820"/>
    </source>
</evidence>
<dbReference type="FunFam" id="3.40.50.1000:FF:000051">
    <property type="entry name" value="Phospholysine phosphohistidine inorganic pyrophosphate phosphatase"/>
    <property type="match status" value="1"/>
</dbReference>
<protein>
    <recommendedName>
        <fullName evidence="12">Phospholysine phosphohistidine inorganic pyrophosphate phosphatase</fullName>
        <ecNumber evidence="5">3.6.1.1</ecNumber>
    </recommendedName>
</protein>
<evidence type="ECO:0000313" key="15">
    <source>
        <dbReference type="Proteomes" id="UP000494206"/>
    </source>
</evidence>
<keyword evidence="10" id="KW-0539">Nucleus</keyword>
<dbReference type="GO" id="GO:0016791">
    <property type="term" value="F:phosphatase activity"/>
    <property type="evidence" value="ECO:0007669"/>
    <property type="project" value="InterPro"/>
</dbReference>
<comment type="caution">
    <text evidence="14">The sequence shown here is derived from an EMBL/GenBank/DDBJ whole genome shotgun (WGS) entry which is preliminary data.</text>
</comment>
<dbReference type="EC" id="3.6.1.1" evidence="5"/>
<dbReference type="Pfam" id="PF13242">
    <property type="entry name" value="Hydrolase_like"/>
    <property type="match status" value="1"/>
</dbReference>
<sequence>MSAKRNVKGFLLDITGVLYNSRMGTDGVAIPRSAEAVQMLYDNSKVKFLSNSKGYSNANVAKRLQRLGINVREEDVITPAPIVAEYCRRNNLNPHLFIRNDVAHYFAGLEETETPNCVVMGEVEDGFSFDRINKAFRVLLNMEKPFLITMGNGKYFQRIDGPCIDIGAFAAALKFATNCEVMNIGKPSKFYFQEGIRALGLDPSEIAMIGDDIASDIGGAQDCGMIGIQVRTGKWRPEFENHPVKPDLIVDCLYDAVKQILENNHTL</sequence>
<dbReference type="NCBIfam" id="TIGR01458">
    <property type="entry name" value="HAD-SF-IIA-hyp3"/>
    <property type="match status" value="1"/>
</dbReference>
<evidence type="ECO:0000256" key="10">
    <source>
        <dbReference type="ARBA" id="ARBA00023242"/>
    </source>
</evidence>
<gene>
    <name evidence="14" type="ORF">CBOVIS_LOCUS1791</name>
</gene>
<name>A0A8S1EAB6_9PELO</name>
<dbReference type="GO" id="GO:0046872">
    <property type="term" value="F:metal ion binding"/>
    <property type="evidence" value="ECO:0007669"/>
    <property type="project" value="UniProtKB-KW"/>
</dbReference>